<dbReference type="PATRIC" id="fig|1286171.3.peg.1013"/>
<dbReference type="RefSeq" id="WP_025435370.1">
    <property type="nucleotide sequence ID" value="NZ_CP007452.1"/>
</dbReference>
<dbReference type="Pfam" id="PF00293">
    <property type="entry name" value="NUDIX"/>
    <property type="match status" value="1"/>
</dbReference>
<dbReference type="CDD" id="cd04665">
    <property type="entry name" value="NUDIX_RppH"/>
    <property type="match status" value="1"/>
</dbReference>
<dbReference type="HOGENOM" id="CLU_127485_0_0_9"/>
<organism evidence="3 4">
    <name type="scientific">Peptoclostridium acidaminophilum DSM 3953</name>
    <dbReference type="NCBI Taxonomy" id="1286171"/>
    <lineage>
        <taxon>Bacteria</taxon>
        <taxon>Bacillati</taxon>
        <taxon>Bacillota</taxon>
        <taxon>Clostridia</taxon>
        <taxon>Peptostreptococcales</taxon>
        <taxon>Peptoclostridiaceae</taxon>
        <taxon>Peptoclostridium</taxon>
    </lineage>
</organism>
<reference evidence="3 4" key="1">
    <citation type="journal article" date="2014" name="Genome Announc.">
        <title>Complete Genome Sequence of Amino Acid-Utilizing Eubacterium acidaminophilum al-2 (DSM 3953).</title>
        <authorList>
            <person name="Poehlein A."/>
            <person name="Andreesen J.R."/>
            <person name="Daniel R."/>
        </authorList>
    </citation>
    <scope>NUCLEOTIDE SEQUENCE [LARGE SCALE GENOMIC DNA]</scope>
    <source>
        <strain evidence="3 4">DSM 3953</strain>
    </source>
</reference>
<evidence type="ECO:0000313" key="4">
    <source>
        <dbReference type="Proteomes" id="UP000019591"/>
    </source>
</evidence>
<evidence type="ECO:0000259" key="2">
    <source>
        <dbReference type="PROSITE" id="PS51462"/>
    </source>
</evidence>
<accession>W8T654</accession>
<name>W8T654_PEPAC</name>
<dbReference type="Gene3D" id="3.90.79.10">
    <property type="entry name" value="Nucleoside Triphosphate Pyrophosphohydrolase"/>
    <property type="match status" value="1"/>
</dbReference>
<keyword evidence="1 3" id="KW-0378">Hydrolase</keyword>
<dbReference type="eggNOG" id="COG0494">
    <property type="taxonomic scope" value="Bacteria"/>
</dbReference>
<feature type="domain" description="Nudix hydrolase" evidence="2">
    <location>
        <begin position="1"/>
        <end position="138"/>
    </location>
</feature>
<dbReference type="InterPro" id="IPR020084">
    <property type="entry name" value="NUDIX_hydrolase_CS"/>
</dbReference>
<proteinExistence type="predicted"/>
<dbReference type="InterPro" id="IPR014078">
    <property type="entry name" value="Nudix_YtkD"/>
</dbReference>
<dbReference type="InterPro" id="IPR000086">
    <property type="entry name" value="NUDIX_hydrolase_dom"/>
</dbReference>
<sequence length="138" mass="15878">MKIIFHDSVDEELIKYVIIASRYEGRWVFCKHRDRTTLEMPAGHREEGESVIEAARRELYEETGATDYEIQKIGAFCVEGGGSVFSMLLMASIRKLSPLPDYEIEKIELLDDIPENLTYPDVQRQAFEIVKAAIDQSY</sequence>
<dbReference type="AlphaFoldDB" id="W8T654"/>
<keyword evidence="4" id="KW-1185">Reference proteome</keyword>
<dbReference type="GO" id="GO:0016787">
    <property type="term" value="F:hydrolase activity"/>
    <property type="evidence" value="ECO:0007669"/>
    <property type="project" value="UniProtKB-KW"/>
</dbReference>
<protein>
    <submittedName>
        <fullName evidence="3">NUDIX hydrolase</fullName>
    </submittedName>
</protein>
<dbReference type="SUPFAM" id="SSF55811">
    <property type="entry name" value="Nudix"/>
    <property type="match status" value="1"/>
</dbReference>
<dbReference type="Proteomes" id="UP000019591">
    <property type="component" value="Chromosome"/>
</dbReference>
<dbReference type="InterPro" id="IPR015797">
    <property type="entry name" value="NUDIX_hydrolase-like_dom_sf"/>
</dbReference>
<dbReference type="STRING" id="1286171.EAL2_c10620"/>
<evidence type="ECO:0000256" key="1">
    <source>
        <dbReference type="ARBA" id="ARBA00022801"/>
    </source>
</evidence>
<dbReference type="KEGG" id="eac:EAL2_c10620"/>
<dbReference type="OrthoDB" id="9131041at2"/>
<dbReference type="EMBL" id="CP007452">
    <property type="protein sequence ID" value="AHM56360.1"/>
    <property type="molecule type" value="Genomic_DNA"/>
</dbReference>
<dbReference type="PROSITE" id="PS51462">
    <property type="entry name" value="NUDIX"/>
    <property type="match status" value="1"/>
</dbReference>
<dbReference type="PROSITE" id="PS00893">
    <property type="entry name" value="NUDIX_BOX"/>
    <property type="match status" value="1"/>
</dbReference>
<gene>
    <name evidence="3" type="ORF">EAL2_c10620</name>
</gene>
<evidence type="ECO:0000313" key="3">
    <source>
        <dbReference type="EMBL" id="AHM56360.1"/>
    </source>
</evidence>